<keyword evidence="3" id="KW-1185">Reference proteome</keyword>
<evidence type="ECO:0000313" key="3">
    <source>
        <dbReference type="Proteomes" id="UP000022910"/>
    </source>
</evidence>
<feature type="compositionally biased region" description="Polar residues" evidence="1">
    <location>
        <begin position="1"/>
        <end position="20"/>
    </location>
</feature>
<proteinExistence type="predicted"/>
<organism evidence="2 3">
    <name type="scientific">Rhizophagus irregularis (strain DAOM 197198w)</name>
    <name type="common">Glomus intraradices</name>
    <dbReference type="NCBI Taxonomy" id="1432141"/>
    <lineage>
        <taxon>Eukaryota</taxon>
        <taxon>Fungi</taxon>
        <taxon>Fungi incertae sedis</taxon>
        <taxon>Mucoromycota</taxon>
        <taxon>Glomeromycotina</taxon>
        <taxon>Glomeromycetes</taxon>
        <taxon>Glomerales</taxon>
        <taxon>Glomeraceae</taxon>
        <taxon>Rhizophagus</taxon>
    </lineage>
</organism>
<sequence>MNSNNQNTQDYCNLQTDQTGNSPSPQQIPNNNNNNENIQHTLINNVGVSNMNLNTLHVNTINSTTLAPHNIIFEFYYHLPNDARIYRVTYSELNPSENVQLLNNGINRIPDYLLTHHYNVQSQIQQQIQQQVQHSIIYQQNSIQQQSFDTTQPIPQVYSTSDTYNAAVNGTVSYDMQDMGDTGFQNSS</sequence>
<gene>
    <name evidence="2" type="ORF">RirG_192640</name>
</gene>
<dbReference type="OrthoDB" id="2402385at2759"/>
<evidence type="ECO:0000256" key="1">
    <source>
        <dbReference type="SAM" id="MobiDB-lite"/>
    </source>
</evidence>
<protein>
    <submittedName>
        <fullName evidence="2">Uncharacterized protein</fullName>
    </submittedName>
</protein>
<dbReference type="HOGENOM" id="CLU_116854_0_0_1"/>
<dbReference type="AlphaFoldDB" id="A0A015LWG2"/>
<reference evidence="2 3" key="1">
    <citation type="submission" date="2014-02" db="EMBL/GenBank/DDBJ databases">
        <title>Single nucleus genome sequencing reveals high similarity among nuclei of an endomycorrhizal fungus.</title>
        <authorList>
            <person name="Lin K."/>
            <person name="Geurts R."/>
            <person name="Zhang Z."/>
            <person name="Limpens E."/>
            <person name="Saunders D.G."/>
            <person name="Mu D."/>
            <person name="Pang E."/>
            <person name="Cao H."/>
            <person name="Cha H."/>
            <person name="Lin T."/>
            <person name="Zhou Q."/>
            <person name="Shang Y."/>
            <person name="Li Y."/>
            <person name="Ivanov S."/>
            <person name="Sharma T."/>
            <person name="Velzen R.V."/>
            <person name="Ruijter N.D."/>
            <person name="Aanen D.K."/>
            <person name="Win J."/>
            <person name="Kamoun S."/>
            <person name="Bisseling T."/>
            <person name="Huang S."/>
        </authorList>
    </citation>
    <scope>NUCLEOTIDE SEQUENCE [LARGE SCALE GENOMIC DNA]</scope>
    <source>
        <strain evidence="3">DAOM197198w</strain>
    </source>
</reference>
<feature type="compositionally biased region" description="Low complexity" evidence="1">
    <location>
        <begin position="21"/>
        <end position="36"/>
    </location>
</feature>
<feature type="region of interest" description="Disordered" evidence="1">
    <location>
        <begin position="1"/>
        <end position="36"/>
    </location>
</feature>
<dbReference type="Proteomes" id="UP000022910">
    <property type="component" value="Unassembled WGS sequence"/>
</dbReference>
<comment type="caution">
    <text evidence="2">The sequence shown here is derived from an EMBL/GenBank/DDBJ whole genome shotgun (WGS) entry which is preliminary data.</text>
</comment>
<dbReference type="EMBL" id="JEMT01026551">
    <property type="protein sequence ID" value="EXX59008.1"/>
    <property type="molecule type" value="Genomic_DNA"/>
</dbReference>
<name>A0A015LWG2_RHIIW</name>
<accession>A0A015LWG2</accession>
<evidence type="ECO:0000313" key="2">
    <source>
        <dbReference type="EMBL" id="EXX59008.1"/>
    </source>
</evidence>